<keyword evidence="2" id="KW-1185">Reference proteome</keyword>
<proteinExistence type="predicted"/>
<dbReference type="Proteomes" id="UP000249130">
    <property type="component" value="Unassembled WGS sequence"/>
</dbReference>
<gene>
    <name evidence="1" type="ORF">CH341_01865</name>
</gene>
<evidence type="ECO:0000313" key="2">
    <source>
        <dbReference type="Proteomes" id="UP000249130"/>
    </source>
</evidence>
<dbReference type="RefSeq" id="WP_111417333.1">
    <property type="nucleotide sequence ID" value="NZ_NPEX01000006.1"/>
</dbReference>
<name>A0A327L5L9_9BRAD</name>
<organism evidence="1 2">
    <name type="scientific">Rhodoplanes roseus</name>
    <dbReference type="NCBI Taxonomy" id="29409"/>
    <lineage>
        <taxon>Bacteria</taxon>
        <taxon>Pseudomonadati</taxon>
        <taxon>Pseudomonadota</taxon>
        <taxon>Alphaproteobacteria</taxon>
        <taxon>Hyphomicrobiales</taxon>
        <taxon>Nitrobacteraceae</taxon>
        <taxon>Rhodoplanes</taxon>
    </lineage>
</organism>
<reference evidence="1 2" key="1">
    <citation type="submission" date="2017-07" db="EMBL/GenBank/DDBJ databases">
        <title>Draft Genome Sequences of Select Purple Nonsulfur Bacteria.</title>
        <authorList>
            <person name="Lasarre B."/>
            <person name="Mckinlay J.B."/>
        </authorList>
    </citation>
    <scope>NUCLEOTIDE SEQUENCE [LARGE SCALE GENOMIC DNA]</scope>
    <source>
        <strain evidence="1 2">DSM 5909</strain>
    </source>
</reference>
<evidence type="ECO:0000313" key="1">
    <source>
        <dbReference type="EMBL" id="RAI45871.1"/>
    </source>
</evidence>
<comment type="caution">
    <text evidence="1">The sequence shown here is derived from an EMBL/GenBank/DDBJ whole genome shotgun (WGS) entry which is preliminary data.</text>
</comment>
<dbReference type="OrthoDB" id="8238714at2"/>
<dbReference type="AlphaFoldDB" id="A0A327L5L9"/>
<protein>
    <submittedName>
        <fullName evidence="1">Uncharacterized protein</fullName>
    </submittedName>
</protein>
<accession>A0A327L5L9</accession>
<sequence length="93" mass="10336">MLKLIELRQLKDSLDPKEIESACVAYENALTLLTSADFPVDREQIAQRIVTLARAGITDPDRLCRLALTGLLIRKDQPHAPAKPAEARRSLDS</sequence>
<dbReference type="EMBL" id="NPEX01000006">
    <property type="protein sequence ID" value="RAI45871.1"/>
    <property type="molecule type" value="Genomic_DNA"/>
</dbReference>